<dbReference type="AlphaFoldDB" id="A0A5B7CW82"/>
<organism evidence="1 2">
    <name type="scientific">Portunus trituberculatus</name>
    <name type="common">Swimming crab</name>
    <name type="synonym">Neptunus trituberculatus</name>
    <dbReference type="NCBI Taxonomy" id="210409"/>
    <lineage>
        <taxon>Eukaryota</taxon>
        <taxon>Metazoa</taxon>
        <taxon>Ecdysozoa</taxon>
        <taxon>Arthropoda</taxon>
        <taxon>Crustacea</taxon>
        <taxon>Multicrustacea</taxon>
        <taxon>Malacostraca</taxon>
        <taxon>Eumalacostraca</taxon>
        <taxon>Eucarida</taxon>
        <taxon>Decapoda</taxon>
        <taxon>Pleocyemata</taxon>
        <taxon>Brachyura</taxon>
        <taxon>Eubrachyura</taxon>
        <taxon>Portunoidea</taxon>
        <taxon>Portunidae</taxon>
        <taxon>Portuninae</taxon>
        <taxon>Portunus</taxon>
    </lineage>
</organism>
<name>A0A5B7CW82_PORTR</name>
<evidence type="ECO:0000313" key="1">
    <source>
        <dbReference type="EMBL" id="MPC14097.1"/>
    </source>
</evidence>
<evidence type="ECO:0000313" key="2">
    <source>
        <dbReference type="Proteomes" id="UP000324222"/>
    </source>
</evidence>
<protein>
    <submittedName>
        <fullName evidence="1">Uncharacterized protein</fullName>
    </submittedName>
</protein>
<dbReference type="Proteomes" id="UP000324222">
    <property type="component" value="Unassembled WGS sequence"/>
</dbReference>
<gene>
    <name evidence="1" type="ORF">E2C01_006850</name>
</gene>
<keyword evidence="2" id="KW-1185">Reference proteome</keyword>
<proteinExistence type="predicted"/>
<dbReference type="EMBL" id="VSRR010000328">
    <property type="protein sequence ID" value="MPC14097.1"/>
    <property type="molecule type" value="Genomic_DNA"/>
</dbReference>
<reference evidence="1 2" key="1">
    <citation type="submission" date="2019-05" db="EMBL/GenBank/DDBJ databases">
        <title>Another draft genome of Portunus trituberculatus and its Hox gene families provides insights of decapod evolution.</title>
        <authorList>
            <person name="Jeong J.-H."/>
            <person name="Song I."/>
            <person name="Kim S."/>
            <person name="Choi T."/>
            <person name="Kim D."/>
            <person name="Ryu S."/>
            <person name="Kim W."/>
        </authorList>
    </citation>
    <scope>NUCLEOTIDE SEQUENCE [LARGE SCALE GENOMIC DNA]</scope>
    <source>
        <tissue evidence="1">Muscle</tissue>
    </source>
</reference>
<comment type="caution">
    <text evidence="1">The sequence shown here is derived from an EMBL/GenBank/DDBJ whole genome shotgun (WGS) entry which is preliminary data.</text>
</comment>
<accession>A0A5B7CW82</accession>
<sequence>MKASVHVNKIYKNAATLPVLSPSCSIQAPYPDPAVKARSSCHEKLSQLYMAFRCSHRPTHTHREVDGEVRKGGTLGGVLLWWVLEGRRLYLRW</sequence>